<dbReference type="InterPro" id="IPR050498">
    <property type="entry name" value="Ycf3"/>
</dbReference>
<keyword evidence="2 3" id="KW-0802">TPR repeat</keyword>
<accession>A0ABS9BXA8</accession>
<gene>
    <name evidence="5" type="ORF">L0U89_16710</name>
</gene>
<proteinExistence type="predicted"/>
<organism evidence="5 6">
    <name type="scientific">Mariniradius sediminis</name>
    <dbReference type="NCBI Taxonomy" id="2909237"/>
    <lineage>
        <taxon>Bacteria</taxon>
        <taxon>Pseudomonadati</taxon>
        <taxon>Bacteroidota</taxon>
        <taxon>Cytophagia</taxon>
        <taxon>Cytophagales</taxon>
        <taxon>Cyclobacteriaceae</taxon>
        <taxon>Mariniradius</taxon>
    </lineage>
</organism>
<keyword evidence="4" id="KW-0732">Signal</keyword>
<feature type="signal peptide" evidence="4">
    <location>
        <begin position="1"/>
        <end position="15"/>
    </location>
</feature>
<evidence type="ECO:0000256" key="4">
    <source>
        <dbReference type="SAM" id="SignalP"/>
    </source>
</evidence>
<dbReference type="InterPro" id="IPR019734">
    <property type="entry name" value="TPR_rpt"/>
</dbReference>
<comment type="caution">
    <text evidence="5">The sequence shown here is derived from an EMBL/GenBank/DDBJ whole genome shotgun (WGS) entry which is preliminary data.</text>
</comment>
<dbReference type="Proteomes" id="UP001201449">
    <property type="component" value="Unassembled WGS sequence"/>
</dbReference>
<dbReference type="SMART" id="SM00028">
    <property type="entry name" value="TPR"/>
    <property type="match status" value="3"/>
</dbReference>
<feature type="chain" id="PRO_5047213929" evidence="4">
    <location>
        <begin position="16"/>
        <end position="220"/>
    </location>
</feature>
<evidence type="ECO:0000256" key="3">
    <source>
        <dbReference type="PROSITE-ProRule" id="PRU00339"/>
    </source>
</evidence>
<dbReference type="PANTHER" id="PTHR44858:SF1">
    <property type="entry name" value="UDP-N-ACETYLGLUCOSAMINE--PEPTIDE N-ACETYLGLUCOSAMINYLTRANSFERASE SPINDLY-RELATED"/>
    <property type="match status" value="1"/>
</dbReference>
<keyword evidence="6" id="KW-1185">Reference proteome</keyword>
<protein>
    <submittedName>
        <fullName evidence="5">Tetratricopeptide repeat protein</fullName>
    </submittedName>
</protein>
<evidence type="ECO:0000313" key="5">
    <source>
        <dbReference type="EMBL" id="MCF1752702.1"/>
    </source>
</evidence>
<dbReference type="PANTHER" id="PTHR44858">
    <property type="entry name" value="TETRATRICOPEPTIDE REPEAT PROTEIN 6"/>
    <property type="match status" value="1"/>
</dbReference>
<sequence length="220" mass="24989">MKLIFSCLFFLFVYAQSFSQKIFDVEGETRANSIEVNNAAITMISDGNYATAYKVLVTVIEQDPSFHSAYLNLYRAGSNLPDKTDAVVETLRVGLTIFEEDDEMAYYLGNILQKANRLPEAIEAYSDAIAFSMKNGEDFPLVWAYHFNRGNCFLKSNQHAKAIPDYDYALKLSPDNADVLTNRGFCFYKTNNRNAACADWREALELGNEQTTKYLQSYCK</sequence>
<evidence type="ECO:0000313" key="6">
    <source>
        <dbReference type="Proteomes" id="UP001201449"/>
    </source>
</evidence>
<feature type="repeat" description="TPR" evidence="3">
    <location>
        <begin position="143"/>
        <end position="176"/>
    </location>
</feature>
<dbReference type="Pfam" id="PF00515">
    <property type="entry name" value="TPR_1"/>
    <property type="match status" value="1"/>
</dbReference>
<dbReference type="SUPFAM" id="SSF48452">
    <property type="entry name" value="TPR-like"/>
    <property type="match status" value="2"/>
</dbReference>
<dbReference type="PROSITE" id="PS50005">
    <property type="entry name" value="TPR"/>
    <property type="match status" value="2"/>
</dbReference>
<feature type="repeat" description="TPR" evidence="3">
    <location>
        <begin position="102"/>
        <end position="135"/>
    </location>
</feature>
<dbReference type="InterPro" id="IPR011990">
    <property type="entry name" value="TPR-like_helical_dom_sf"/>
</dbReference>
<dbReference type="RefSeq" id="WP_234862561.1">
    <property type="nucleotide sequence ID" value="NZ_JAKEVZ010000014.1"/>
</dbReference>
<evidence type="ECO:0000256" key="1">
    <source>
        <dbReference type="ARBA" id="ARBA00022737"/>
    </source>
</evidence>
<reference evidence="5 6" key="1">
    <citation type="submission" date="2022-01" db="EMBL/GenBank/DDBJ databases">
        <title>Mariniradius saccharolyticus sp. nov., isolated from sediment of a river.</title>
        <authorList>
            <person name="Liu H."/>
        </authorList>
    </citation>
    <scope>NUCLEOTIDE SEQUENCE [LARGE SCALE GENOMIC DNA]</scope>
    <source>
        <strain evidence="5 6">RY-2</strain>
    </source>
</reference>
<keyword evidence="1" id="KW-0677">Repeat</keyword>
<dbReference type="Gene3D" id="1.25.40.10">
    <property type="entry name" value="Tetratricopeptide repeat domain"/>
    <property type="match status" value="1"/>
</dbReference>
<name>A0ABS9BXA8_9BACT</name>
<dbReference type="EMBL" id="JAKEVZ010000014">
    <property type="protein sequence ID" value="MCF1752702.1"/>
    <property type="molecule type" value="Genomic_DNA"/>
</dbReference>
<evidence type="ECO:0000256" key="2">
    <source>
        <dbReference type="ARBA" id="ARBA00022803"/>
    </source>
</evidence>